<dbReference type="Proteomes" id="UP000176791">
    <property type="component" value="Unassembled WGS sequence"/>
</dbReference>
<dbReference type="InterPro" id="IPR037284">
    <property type="entry name" value="SUF_FeS_clus_asmbl_SufBD_sf"/>
</dbReference>
<feature type="domain" description="SUF system FeS cluster assembly SufBD core" evidence="1">
    <location>
        <begin position="28"/>
        <end position="170"/>
    </location>
</feature>
<evidence type="ECO:0000313" key="3">
    <source>
        <dbReference type="Proteomes" id="UP000176791"/>
    </source>
</evidence>
<dbReference type="EMBL" id="MEZN01000001">
    <property type="protein sequence ID" value="OGD57099.1"/>
    <property type="molecule type" value="Genomic_DNA"/>
</dbReference>
<organism evidence="2 3">
    <name type="scientific">Candidatus Beckwithbacteria bacterium RIFCSPHIGHO2_12_FULL_47_17</name>
    <dbReference type="NCBI Taxonomy" id="1797460"/>
    <lineage>
        <taxon>Bacteria</taxon>
        <taxon>Candidatus Beckwithiibacteriota</taxon>
    </lineage>
</organism>
<dbReference type="GO" id="GO:0016226">
    <property type="term" value="P:iron-sulfur cluster assembly"/>
    <property type="evidence" value="ECO:0007669"/>
    <property type="project" value="InterPro"/>
</dbReference>
<dbReference type="PANTHER" id="PTHR43575">
    <property type="entry name" value="PROTEIN ABCI7, CHLOROPLASTIC"/>
    <property type="match status" value="1"/>
</dbReference>
<sequence>MKWQVIIPSKANYHLKIAHDQGVVILAKTGKSEIVIELNREGTRALVLGLIQSTDQDDLQLKVTTVHQAPNTHAETMIYGLICDQAQAQIKGLIQIKKQAQRVTDFLTERILLLSPNARAIAEPELEIEADEVRASHAATVSSLDKTELFYLMSRGVSAAEGERLITDGFINQVLLRIDNAKIRQQVSQYVRR</sequence>
<dbReference type="AlphaFoldDB" id="A0A1F5DPJ6"/>
<protein>
    <recommendedName>
        <fullName evidence="1">SUF system FeS cluster assembly SufBD core domain-containing protein</fullName>
    </recommendedName>
</protein>
<evidence type="ECO:0000313" key="2">
    <source>
        <dbReference type="EMBL" id="OGD57099.1"/>
    </source>
</evidence>
<dbReference type="InterPro" id="IPR000825">
    <property type="entry name" value="SUF_FeS_clus_asmbl_SufBD_core"/>
</dbReference>
<dbReference type="SUPFAM" id="SSF101960">
    <property type="entry name" value="Stabilizer of iron transporter SufD"/>
    <property type="match status" value="1"/>
</dbReference>
<dbReference type="STRING" id="1797460.A3E73_01005"/>
<name>A0A1F5DPJ6_9BACT</name>
<comment type="caution">
    <text evidence="2">The sequence shown here is derived from an EMBL/GenBank/DDBJ whole genome shotgun (WGS) entry which is preliminary data.</text>
</comment>
<reference evidence="2 3" key="1">
    <citation type="journal article" date="2016" name="Nat. Commun.">
        <title>Thousands of microbial genomes shed light on interconnected biogeochemical processes in an aquifer system.</title>
        <authorList>
            <person name="Anantharaman K."/>
            <person name="Brown C.T."/>
            <person name="Hug L.A."/>
            <person name="Sharon I."/>
            <person name="Castelle C.J."/>
            <person name="Probst A.J."/>
            <person name="Thomas B.C."/>
            <person name="Singh A."/>
            <person name="Wilkins M.J."/>
            <person name="Karaoz U."/>
            <person name="Brodie E.L."/>
            <person name="Williams K.H."/>
            <person name="Hubbard S.S."/>
            <person name="Banfield J.F."/>
        </authorList>
    </citation>
    <scope>NUCLEOTIDE SEQUENCE [LARGE SCALE GENOMIC DNA]</scope>
</reference>
<evidence type="ECO:0000259" key="1">
    <source>
        <dbReference type="Pfam" id="PF01458"/>
    </source>
</evidence>
<accession>A0A1F5DPJ6</accession>
<dbReference type="PANTHER" id="PTHR43575:SF1">
    <property type="entry name" value="PROTEIN ABCI7, CHLOROPLASTIC"/>
    <property type="match status" value="1"/>
</dbReference>
<dbReference type="InterPro" id="IPR055346">
    <property type="entry name" value="Fe-S_cluster_assembly_SufBD"/>
</dbReference>
<proteinExistence type="predicted"/>
<gene>
    <name evidence="2" type="ORF">A3E73_01005</name>
</gene>
<dbReference type="Pfam" id="PF01458">
    <property type="entry name" value="SUFBD_core"/>
    <property type="match status" value="1"/>
</dbReference>